<feature type="domain" description="Erythromycin biosynthesis protein CIII-like C-terminal" evidence="4">
    <location>
        <begin position="420"/>
        <end position="495"/>
    </location>
</feature>
<evidence type="ECO:0000256" key="1">
    <source>
        <dbReference type="ARBA" id="ARBA00022676"/>
    </source>
</evidence>
<proteinExistence type="predicted"/>
<keyword evidence="3" id="KW-0472">Membrane</keyword>
<keyword evidence="3" id="KW-1133">Transmembrane helix</keyword>
<name>A0AAX4IMI1_9PEZI</name>
<keyword evidence="3" id="KW-0812">Transmembrane</keyword>
<keyword evidence="2" id="KW-0808">Transferase</keyword>
<dbReference type="GO" id="GO:0008194">
    <property type="term" value="F:UDP-glycosyltransferase activity"/>
    <property type="evidence" value="ECO:0007669"/>
    <property type="project" value="InterPro"/>
</dbReference>
<dbReference type="InterPro" id="IPR002213">
    <property type="entry name" value="UDP_glucos_trans"/>
</dbReference>
<protein>
    <submittedName>
        <fullName evidence="5">UDP-glucuronosyl/UDP-glucosyltransferase</fullName>
    </submittedName>
</protein>
<organism evidence="5 6">
    <name type="scientific">Colletotrichum destructivum</name>
    <dbReference type="NCBI Taxonomy" id="34406"/>
    <lineage>
        <taxon>Eukaryota</taxon>
        <taxon>Fungi</taxon>
        <taxon>Dikarya</taxon>
        <taxon>Ascomycota</taxon>
        <taxon>Pezizomycotina</taxon>
        <taxon>Sordariomycetes</taxon>
        <taxon>Hypocreomycetidae</taxon>
        <taxon>Glomerellales</taxon>
        <taxon>Glomerellaceae</taxon>
        <taxon>Colletotrichum</taxon>
        <taxon>Colletotrichum destructivum species complex</taxon>
    </lineage>
</organism>
<dbReference type="Pfam" id="PF06722">
    <property type="entry name" value="EryCIII-like_C"/>
    <property type="match status" value="1"/>
</dbReference>
<dbReference type="KEGG" id="cdet:87945495"/>
<dbReference type="Gene3D" id="3.40.50.2000">
    <property type="entry name" value="Glycogen Phosphorylase B"/>
    <property type="match status" value="2"/>
</dbReference>
<evidence type="ECO:0000256" key="3">
    <source>
        <dbReference type="SAM" id="Phobius"/>
    </source>
</evidence>
<keyword evidence="1" id="KW-0328">Glycosyltransferase</keyword>
<feature type="transmembrane region" description="Helical" evidence="3">
    <location>
        <begin position="12"/>
        <end position="34"/>
    </location>
</feature>
<evidence type="ECO:0000313" key="6">
    <source>
        <dbReference type="Proteomes" id="UP001322277"/>
    </source>
</evidence>
<dbReference type="CDD" id="cd03784">
    <property type="entry name" value="GT1_Gtf-like"/>
    <property type="match status" value="1"/>
</dbReference>
<accession>A0AAX4IMI1</accession>
<dbReference type="InterPro" id="IPR010610">
    <property type="entry name" value="EryCIII-like_C"/>
</dbReference>
<dbReference type="InterPro" id="IPR050271">
    <property type="entry name" value="UDP-glycosyltransferase"/>
</dbReference>
<dbReference type="Proteomes" id="UP001322277">
    <property type="component" value="Chromosome 5"/>
</dbReference>
<gene>
    <name evidence="5" type="ORF">CDEST_08992</name>
</gene>
<sequence length="537" mass="57811">MARDSTKRTRGFFPSFYSLSFLLVVPLLVAALLYKLTSSSSPQKSDYDHVPGTPDTVLFLASANRGQHNVQLATIQGLMERHPGVRIHVASAPYVGGSLERIAGLVRSAGPPAPDPVFHALDGLADVNADIPRLLGTNRSFGELVMHRPGAAGARAAFGTLKPTMSPWSCDEYASLYRRISDLVDKVDPAVVVLDFALRPAIDVARHKQRRRVYISPMPLANVLGFIQPSVDAIWKYPTLGTDFPFPLAWKHVPSNIVAALSAMVTFATRSAGTASPQCLEERGIHGSFGPMTDPGVMWITPGLSEAAIPVDPVPAGAVRVGPITLSVRPLVEQSPELARWLRNAPTVYINMGSLFRYTQARVDVMSRAIRLLLEQTPVQVLWKLGEMDKFGDVVREHLGPLIDRGRVVVTGWINADPTALLETGDVVCFMHHGGANSFHEALSAGVPQVVVPMWLDLYNLAQVAESSGVGVYATRGTAPEWTVDGLLEPLLKVVGGGEDGLDIRAKAATVGRKAREDPGRYAAADRVARLAALGGL</sequence>
<dbReference type="GO" id="GO:0016758">
    <property type="term" value="F:hexosyltransferase activity"/>
    <property type="evidence" value="ECO:0007669"/>
    <property type="project" value="UniProtKB-ARBA"/>
</dbReference>
<dbReference type="EMBL" id="CP137309">
    <property type="protein sequence ID" value="WQF83978.1"/>
    <property type="molecule type" value="Genomic_DNA"/>
</dbReference>
<dbReference type="AlphaFoldDB" id="A0AAX4IMI1"/>
<evidence type="ECO:0000256" key="2">
    <source>
        <dbReference type="ARBA" id="ARBA00022679"/>
    </source>
</evidence>
<dbReference type="PANTHER" id="PTHR48043">
    <property type="entry name" value="EG:EG0003.4 PROTEIN-RELATED"/>
    <property type="match status" value="1"/>
</dbReference>
<evidence type="ECO:0000313" key="5">
    <source>
        <dbReference type="EMBL" id="WQF83978.1"/>
    </source>
</evidence>
<keyword evidence="6" id="KW-1185">Reference proteome</keyword>
<dbReference type="SUPFAM" id="SSF53756">
    <property type="entry name" value="UDP-Glycosyltransferase/glycogen phosphorylase"/>
    <property type="match status" value="1"/>
</dbReference>
<dbReference type="GeneID" id="87945495"/>
<dbReference type="RefSeq" id="XP_062781202.1">
    <property type="nucleotide sequence ID" value="XM_062925151.1"/>
</dbReference>
<dbReference type="PANTHER" id="PTHR48043:SF145">
    <property type="entry name" value="FI06409P-RELATED"/>
    <property type="match status" value="1"/>
</dbReference>
<reference evidence="6" key="1">
    <citation type="journal article" date="2023" name="bioRxiv">
        <title>Complete genome of the Medicago anthracnose fungus, Colletotrichum destructivum, reveals a mini-chromosome-like region within a core chromosome.</title>
        <authorList>
            <person name="Lapalu N."/>
            <person name="Simon A."/>
            <person name="Lu A."/>
            <person name="Plaumann P.-L."/>
            <person name="Amselem J."/>
            <person name="Pigne S."/>
            <person name="Auger A."/>
            <person name="Koch C."/>
            <person name="Dallery J.-F."/>
            <person name="O'Connell R.J."/>
        </authorList>
    </citation>
    <scope>NUCLEOTIDE SEQUENCE [LARGE SCALE GENOMIC DNA]</scope>
    <source>
        <strain evidence="6">CBS 520.97</strain>
    </source>
</reference>
<evidence type="ECO:0000259" key="4">
    <source>
        <dbReference type="Pfam" id="PF06722"/>
    </source>
</evidence>